<evidence type="ECO:0000313" key="2">
    <source>
        <dbReference type="EMBL" id="VDC18312.1"/>
    </source>
</evidence>
<sequence>MNENSAVQQGEAKARSGKIRAILAGGLVLGVGATVVLAAWNDSEFGAGTFTAGSFNLEGSVDGTAYTDHATAGTAAPLSFTVNPSNLAPGDTVYAPFAVRLDAGTTSPATVTVSSAADGPNSANLSYSVTTPGAFGCSSGDASTVLVPAATPVGTTPAGITFPLAIGTSPAAGAAVNLCFKVTAGANLIESEVSTVTWEFAAASTS</sequence>
<protein>
    <recommendedName>
        <fullName evidence="4">SipW-cognate class signal peptide</fullName>
    </recommendedName>
</protein>
<dbReference type="OrthoDB" id="5070303at2"/>
<dbReference type="AlphaFoldDB" id="A0A3P5WID3"/>
<organism evidence="2 3">
    <name type="scientific">Arthrobacter ulcerisalmonis</name>
    <dbReference type="NCBI Taxonomy" id="2483813"/>
    <lineage>
        <taxon>Bacteria</taxon>
        <taxon>Bacillati</taxon>
        <taxon>Actinomycetota</taxon>
        <taxon>Actinomycetes</taxon>
        <taxon>Micrococcales</taxon>
        <taxon>Micrococcaceae</taxon>
        <taxon>Arthrobacter</taxon>
    </lineage>
</organism>
<dbReference type="InterPro" id="IPR023833">
    <property type="entry name" value="Signal_pept_SipW-depend-type"/>
</dbReference>
<accession>A0A3P5WID3</accession>
<dbReference type="RefSeq" id="WP_124089810.1">
    <property type="nucleotide sequence ID" value="NZ_CBCRYA010000006.1"/>
</dbReference>
<dbReference type="NCBIfam" id="TIGR04088">
    <property type="entry name" value="cognate_SipW"/>
    <property type="match status" value="1"/>
</dbReference>
<evidence type="ECO:0000313" key="3">
    <source>
        <dbReference type="Proteomes" id="UP000280861"/>
    </source>
</evidence>
<feature type="transmembrane region" description="Helical" evidence="1">
    <location>
        <begin position="21"/>
        <end position="40"/>
    </location>
</feature>
<proteinExistence type="predicted"/>
<evidence type="ECO:0008006" key="4">
    <source>
        <dbReference type="Google" id="ProtNLM"/>
    </source>
</evidence>
<keyword evidence="1" id="KW-0472">Membrane</keyword>
<name>A0A3P5WID3_9MICC</name>
<keyword evidence="1" id="KW-1133">Transmembrane helix</keyword>
<keyword evidence="1" id="KW-0812">Transmembrane</keyword>
<evidence type="ECO:0000256" key="1">
    <source>
        <dbReference type="SAM" id="Phobius"/>
    </source>
</evidence>
<keyword evidence="3" id="KW-1185">Reference proteome</keyword>
<dbReference type="Proteomes" id="UP000280861">
    <property type="component" value="Unassembled WGS sequence"/>
</dbReference>
<dbReference type="EMBL" id="UXAU01000009">
    <property type="protein sequence ID" value="VDC18312.1"/>
    <property type="molecule type" value="Genomic_DNA"/>
</dbReference>
<gene>
    <name evidence="2" type="ORF">PSET11_00178</name>
</gene>
<reference evidence="2 3" key="1">
    <citation type="submission" date="2018-11" db="EMBL/GenBank/DDBJ databases">
        <authorList>
            <person name="Criscuolo A."/>
        </authorList>
    </citation>
    <scope>NUCLEOTIDE SEQUENCE [LARGE SCALE GENOMIC DNA]</scope>
    <source>
        <strain evidence="2">AT11b</strain>
    </source>
</reference>